<comment type="function">
    <text evidence="4">Involved in the third step of the chorismate pathway, which leads to the biosynthesis of aromatic amino acids. Catalyzes the cis-dehydration of 3-dehydroquinate (DHQ) and introduces the first double bond of the aromatic ring to yield 3-dehydroshikimate.</text>
</comment>
<dbReference type="RefSeq" id="WP_066742323.1">
    <property type="nucleotide sequence ID" value="NZ_CP016757.1"/>
</dbReference>
<comment type="subunit">
    <text evidence="4">Homodimer.</text>
</comment>
<feature type="binding site" evidence="4">
    <location>
        <position position="245"/>
    </location>
    <ligand>
        <name>3-dehydroquinate</name>
        <dbReference type="ChEBI" id="CHEBI:32364"/>
    </ligand>
</feature>
<dbReference type="EC" id="4.2.1.10" evidence="4"/>
<feature type="binding site" evidence="4">
    <location>
        <position position="241"/>
    </location>
    <ligand>
        <name>3-dehydroquinate</name>
        <dbReference type="ChEBI" id="CHEBI:32364"/>
    </ligand>
</feature>
<dbReference type="OrthoDB" id="9813659at2"/>
<evidence type="ECO:0000256" key="1">
    <source>
        <dbReference type="ARBA" id="ARBA00001864"/>
    </source>
</evidence>
<keyword evidence="4" id="KW-0057">Aromatic amino acid biosynthesis</keyword>
<dbReference type="Pfam" id="PF01487">
    <property type="entry name" value="DHquinase_I"/>
    <property type="match status" value="1"/>
</dbReference>
<keyword evidence="6" id="KW-1185">Reference proteome</keyword>
<comment type="similarity">
    <text evidence="4">Belongs to the type-I 3-dehydroquinase family.</text>
</comment>
<dbReference type="GeneID" id="83056580"/>
<dbReference type="PANTHER" id="PTHR43699">
    <property type="entry name" value="3-DEHYDROQUINATE DEHYDRATASE"/>
    <property type="match status" value="1"/>
</dbReference>
<comment type="catalytic activity">
    <reaction evidence="1 4">
        <text>3-dehydroquinate = 3-dehydroshikimate + H2O</text>
        <dbReference type="Rhea" id="RHEA:21096"/>
        <dbReference type="ChEBI" id="CHEBI:15377"/>
        <dbReference type="ChEBI" id="CHEBI:16630"/>
        <dbReference type="ChEBI" id="CHEBI:32364"/>
        <dbReference type="EC" id="4.2.1.10"/>
    </reaction>
</comment>
<keyword evidence="4" id="KW-0028">Amino-acid biosynthesis</keyword>
<keyword evidence="3 4" id="KW-0704">Schiff base</keyword>
<dbReference type="Proteomes" id="UP000093044">
    <property type="component" value="Chromosome"/>
</dbReference>
<sequence>MKQVRRLQPRHPIQARNGLLGGEKPMVCIPLVGKDHDGIVSEAKNVPSIAPDIIELRIDAWDFIEDQAASLAMIKEVRAIVGETPIILTCRGDWEGGFKKVSDEAKFGVYEAAVKEALVDFIDVELIYGEDKIKKVLELLDGTKTSLIVSFHDFKKTPSRDELVSILKQQIAAGAHVAKLAAMPQKEEDVLNVLSATLEVRRQFPCIPIITMSMDPTGAVTRLVGGLFGSDLTFAVGSQSSAPGQIPVAELRQCFNVIHPTHTEA</sequence>
<dbReference type="GO" id="GO:0008652">
    <property type="term" value="P:amino acid biosynthetic process"/>
    <property type="evidence" value="ECO:0007669"/>
    <property type="project" value="UniProtKB-KW"/>
</dbReference>
<evidence type="ECO:0000313" key="6">
    <source>
        <dbReference type="Proteomes" id="UP000093044"/>
    </source>
</evidence>
<protein>
    <recommendedName>
        <fullName evidence="4">3-dehydroquinate dehydratase</fullName>
        <shortName evidence="4">3-dehydroquinase</shortName>
        <ecNumber evidence="4">4.2.1.10</ecNumber>
    </recommendedName>
    <alternativeName>
        <fullName evidence="4">Type I DHQase</fullName>
    </alternativeName>
    <alternativeName>
        <fullName evidence="4">Type I dehydroquinase</fullName>
        <shortName evidence="4">DHQ1</shortName>
    </alternativeName>
</protein>
<name>A0A1B2I1U9_9BACT</name>
<organism evidence="5 6">
    <name type="scientific">Cloacibacillus porcorum</name>
    <dbReference type="NCBI Taxonomy" id="1197717"/>
    <lineage>
        <taxon>Bacteria</taxon>
        <taxon>Thermotogati</taxon>
        <taxon>Synergistota</taxon>
        <taxon>Synergistia</taxon>
        <taxon>Synergistales</taxon>
        <taxon>Synergistaceae</taxon>
        <taxon>Cloacibacillus</taxon>
    </lineage>
</organism>
<dbReference type="AlphaFoldDB" id="A0A1B2I1U9"/>
<feature type="binding site" evidence="4">
    <location>
        <begin position="55"/>
        <end position="57"/>
    </location>
    <ligand>
        <name>3-dehydroquinate</name>
        <dbReference type="ChEBI" id="CHEBI:32364"/>
    </ligand>
</feature>
<dbReference type="STRING" id="1197717.BED41_01790"/>
<dbReference type="NCBIfam" id="TIGR01093">
    <property type="entry name" value="aroD"/>
    <property type="match status" value="1"/>
</dbReference>
<dbReference type="PANTHER" id="PTHR43699:SF1">
    <property type="entry name" value="3-DEHYDROQUINATE DEHYDRATASE"/>
    <property type="match status" value="1"/>
</dbReference>
<feature type="binding site" evidence="4">
    <location>
        <position position="91"/>
    </location>
    <ligand>
        <name>3-dehydroquinate</name>
        <dbReference type="ChEBI" id="CHEBI:32364"/>
    </ligand>
</feature>
<dbReference type="GO" id="GO:0009423">
    <property type="term" value="P:chorismate biosynthetic process"/>
    <property type="evidence" value="ECO:0007669"/>
    <property type="project" value="UniProtKB-UniRule"/>
</dbReference>
<gene>
    <name evidence="4" type="primary">aroD</name>
    <name evidence="5" type="ORF">BED41_01790</name>
</gene>
<evidence type="ECO:0000256" key="2">
    <source>
        <dbReference type="ARBA" id="ARBA00023239"/>
    </source>
</evidence>
<proteinExistence type="inferred from homology"/>
<dbReference type="InterPro" id="IPR013785">
    <property type="entry name" value="Aldolase_TIM"/>
</dbReference>
<evidence type="ECO:0000313" key="5">
    <source>
        <dbReference type="EMBL" id="ANZ43932.1"/>
    </source>
</evidence>
<dbReference type="GO" id="GO:0046279">
    <property type="term" value="P:3,4-dihydroxybenzoate biosynthetic process"/>
    <property type="evidence" value="ECO:0007669"/>
    <property type="project" value="UniProtKB-ARBA"/>
</dbReference>
<dbReference type="KEGG" id="cpor:BED41_01790"/>
<comment type="caution">
    <text evidence="4">Lacks conserved residue(s) required for the propagation of feature annotation.</text>
</comment>
<feature type="binding site" evidence="4">
    <location>
        <position position="222"/>
    </location>
    <ligand>
        <name>3-dehydroquinate</name>
        <dbReference type="ChEBI" id="CHEBI:32364"/>
    </ligand>
</feature>
<dbReference type="CDD" id="cd00502">
    <property type="entry name" value="DHQase_I"/>
    <property type="match status" value="1"/>
</dbReference>
<evidence type="ECO:0000256" key="4">
    <source>
        <dbReference type="HAMAP-Rule" id="MF_00214"/>
    </source>
</evidence>
<comment type="pathway">
    <text evidence="4">Metabolic intermediate biosynthesis; chorismate biosynthesis; chorismate from D-erythrose 4-phosphate and phosphoenolpyruvate: step 3/7.</text>
</comment>
<dbReference type="GO" id="GO:0009073">
    <property type="term" value="P:aromatic amino acid family biosynthetic process"/>
    <property type="evidence" value="ECO:0007669"/>
    <property type="project" value="UniProtKB-KW"/>
</dbReference>
<dbReference type="InterPro" id="IPR001381">
    <property type="entry name" value="DHquinase_I"/>
</dbReference>
<dbReference type="GO" id="GO:0003855">
    <property type="term" value="F:3-dehydroquinate dehydratase activity"/>
    <property type="evidence" value="ECO:0007669"/>
    <property type="project" value="UniProtKB-UniRule"/>
</dbReference>
<dbReference type="FunFam" id="3.20.20.70:FF:000047">
    <property type="entry name" value="3-dehydroquinate dehydratase"/>
    <property type="match status" value="1"/>
</dbReference>
<accession>A0A1B2I1U9</accession>
<dbReference type="InterPro" id="IPR050146">
    <property type="entry name" value="Type-I_3-dehydroquinase"/>
</dbReference>
<feature type="active site" description="Schiff-base intermediate with substrate" evidence="4">
    <location>
        <position position="179"/>
    </location>
</feature>
<reference evidence="5" key="1">
    <citation type="submission" date="2016-08" db="EMBL/GenBank/DDBJ databases">
        <title>Complete genome of Cloacibacillus porcorum.</title>
        <authorList>
            <person name="Looft T."/>
            <person name="Bayles D.O."/>
            <person name="Alt D.P."/>
        </authorList>
    </citation>
    <scope>NUCLEOTIDE SEQUENCE [LARGE SCALE GENOMIC DNA]</scope>
    <source>
        <strain evidence="5">CL-84</strain>
    </source>
</reference>
<dbReference type="Gene3D" id="3.20.20.70">
    <property type="entry name" value="Aldolase class I"/>
    <property type="match status" value="1"/>
</dbReference>
<dbReference type="HAMAP" id="MF_00214">
    <property type="entry name" value="AroD"/>
    <property type="match status" value="1"/>
</dbReference>
<keyword evidence="2 4" id="KW-0456">Lyase</keyword>
<feature type="active site" description="Proton donor/acceptor" evidence="4">
    <location>
        <position position="152"/>
    </location>
</feature>
<evidence type="ECO:0000256" key="3">
    <source>
        <dbReference type="ARBA" id="ARBA00023270"/>
    </source>
</evidence>
<dbReference type="EMBL" id="CP016757">
    <property type="protein sequence ID" value="ANZ43932.1"/>
    <property type="molecule type" value="Genomic_DNA"/>
</dbReference>
<dbReference type="UniPathway" id="UPA00053">
    <property type="reaction ID" value="UER00086"/>
</dbReference>
<dbReference type="SUPFAM" id="SSF51569">
    <property type="entry name" value="Aldolase"/>
    <property type="match status" value="1"/>
</dbReference>